<dbReference type="AlphaFoldDB" id="A0A1R1X0Q6"/>
<accession>A0A1R1X0Q6</accession>
<feature type="domain" description="TLDc" evidence="2">
    <location>
        <begin position="449"/>
        <end position="717"/>
    </location>
</feature>
<dbReference type="EMBL" id="LSSN01005850">
    <property type="protein sequence ID" value="OMJ08226.1"/>
    <property type="molecule type" value="Genomic_DNA"/>
</dbReference>
<feature type="region of interest" description="Disordered" evidence="1">
    <location>
        <begin position="438"/>
        <end position="461"/>
    </location>
</feature>
<evidence type="ECO:0000259" key="2">
    <source>
        <dbReference type="PROSITE" id="PS51886"/>
    </source>
</evidence>
<evidence type="ECO:0000313" key="3">
    <source>
        <dbReference type="EMBL" id="OMJ08226.1"/>
    </source>
</evidence>
<dbReference type="InterPro" id="IPR006571">
    <property type="entry name" value="TLDc_dom"/>
</dbReference>
<dbReference type="STRING" id="133412.A0A1R1X0Q6"/>
<comment type="caution">
    <text evidence="3">The sequence shown here is derived from an EMBL/GenBank/DDBJ whole genome shotgun (WGS) entry which is preliminary data.</text>
</comment>
<dbReference type="PROSITE" id="PS51886">
    <property type="entry name" value="TLDC"/>
    <property type="match status" value="1"/>
</dbReference>
<organism evidence="3 4">
    <name type="scientific">Smittium culicis</name>
    <dbReference type="NCBI Taxonomy" id="133412"/>
    <lineage>
        <taxon>Eukaryota</taxon>
        <taxon>Fungi</taxon>
        <taxon>Fungi incertae sedis</taxon>
        <taxon>Zoopagomycota</taxon>
        <taxon>Kickxellomycotina</taxon>
        <taxon>Harpellomycetes</taxon>
        <taxon>Harpellales</taxon>
        <taxon>Legeriomycetaceae</taxon>
        <taxon>Smittium</taxon>
    </lineage>
</organism>
<reference evidence="3 4" key="1">
    <citation type="submission" date="2017-01" db="EMBL/GenBank/DDBJ databases">
        <authorList>
            <person name="Mah S.A."/>
            <person name="Swanson W.J."/>
            <person name="Moy G.W."/>
            <person name="Vacquier V.D."/>
        </authorList>
    </citation>
    <scope>NUCLEOTIDE SEQUENCE [LARGE SCALE GENOMIC DNA]</scope>
    <source>
        <strain evidence="3 4">GSMNP</strain>
    </source>
</reference>
<evidence type="ECO:0000256" key="1">
    <source>
        <dbReference type="SAM" id="MobiDB-lite"/>
    </source>
</evidence>
<gene>
    <name evidence="3" type="ORF">AYI70_g11679</name>
</gene>
<keyword evidence="4" id="KW-1185">Reference proteome</keyword>
<proteinExistence type="predicted"/>
<name>A0A1R1X0Q6_9FUNG</name>
<dbReference type="Pfam" id="PF07534">
    <property type="entry name" value="TLD"/>
    <property type="match status" value="1"/>
</dbReference>
<dbReference type="OrthoDB" id="289228at2759"/>
<sequence>MGIFLSTSDSSKSENVNIDTNLLTHTNLGPTKKSSKSSDSSSKHSFDPSYQNYEINSFYNIINKISKLQNKNIDIHIFKEYYHGAELGKAHLKLGLTAVSPDLDSISSIIFLTKQDVLISLSVFLFDRCLPPNFYINTTFSQNNDVSSQELWDLRISLIVHSILEAHNFYYSDCNLSKNNDIEPAINTAISLQNFQETNHKAVDNLNNIVVDEVADESEFSMDSFLELLDKNKSENLGLQCQQENLFISKKSLALMLQSFFILIKLEDIDNSYNEALFKTELINEIHLSLKYIEEYVNNSIQICFQKKYKIAFSDSSNISLDDVLDWIQYIGDGLFNNIFSFLSNRFLNIPNLMMMKKDFNFDSYKYFGSNKLNPILDHPSSILNDTSLFLLSIKANPFGKKWNSFSDSRCNSVNIPRRNSQKINHHLSSSLSPLSLFSLPSSNDRPKSGENTTDNTDLDNESHPLSEFLMWSKLFNTTDDGFGMSIFLRSVIHYDAPTILILSGKASNPPNNHHSHKPFFNFFDSLLSIPSIPHSTIPEDTFPVLPGGNIKLGVFVSTSWTESKKTSFGDKFSFIFLIEPYFQILATSEETQNDSLLKSCTLSENEFSSYSGLSFNTKANEPDKPRYASCYSSLGIQFGGLGFDVSLTSSRLSSSVISSNTIKPNPSLVIDLSSEFASLINDPFSKPPNPAYNLISPYVPFRVDIDIDEVELFGLGGDIASSNQEKLKSFDEMDARRRRSINSKGLNKSNHIESHMETSKWILEASGLLPSKK</sequence>
<protein>
    <submittedName>
        <fullName evidence="3">Restriction of telomere capping protein 5</fullName>
    </submittedName>
</protein>
<feature type="region of interest" description="Disordered" evidence="1">
    <location>
        <begin position="27"/>
        <end position="46"/>
    </location>
</feature>
<evidence type="ECO:0000313" key="4">
    <source>
        <dbReference type="Proteomes" id="UP000187283"/>
    </source>
</evidence>
<dbReference type="Proteomes" id="UP000187283">
    <property type="component" value="Unassembled WGS sequence"/>
</dbReference>